<dbReference type="AlphaFoldDB" id="A0A182V8E2"/>
<evidence type="ECO:0000313" key="2">
    <source>
        <dbReference type="EnsemblMetazoa" id="AMEM010618-PA"/>
    </source>
</evidence>
<proteinExistence type="predicted"/>
<dbReference type="VEuPathDB" id="VectorBase:AMEM21_007961"/>
<evidence type="ECO:0000256" key="1">
    <source>
        <dbReference type="SAM" id="MobiDB-lite"/>
    </source>
</evidence>
<accession>A0A182V8E2</accession>
<feature type="compositionally biased region" description="Basic and acidic residues" evidence="1">
    <location>
        <begin position="1"/>
        <end position="10"/>
    </location>
</feature>
<sequence>MAKSNDRSWQRIDSVQRCLKASANDTGRRPSASEPRSSSSSSTMATISLKGSKTWPSILQRIDAKGRTYSFVVPTITTTSPTPTTPALPPTPRPETGAAIHRATAPSCRPTEGHETATGCGVATGTTSTTITTTTTTSTTTTTTTATTAATNGGAGIIANVTCNEHGCLSGQAAAKASTLRRHYYPEGSWGWVVLAVGTLQAILNHGVQLSGPLYLLPAGERFHQPAVNSCGKSWRRWTFFFLSFSFHPEKGEKTLSPREA</sequence>
<evidence type="ECO:0000313" key="3">
    <source>
        <dbReference type="Proteomes" id="UP000075903"/>
    </source>
</evidence>
<dbReference type="EnsemblMetazoa" id="AMEM010618-RA">
    <property type="protein sequence ID" value="AMEM010618-PA"/>
    <property type="gene ID" value="AMEM010618"/>
</dbReference>
<dbReference type="Proteomes" id="UP000075903">
    <property type="component" value="Unassembled WGS sequence"/>
</dbReference>
<name>A0A182V8E2_ANOME</name>
<keyword evidence="3" id="KW-1185">Reference proteome</keyword>
<dbReference type="STRING" id="30066.A0A182V8E2"/>
<feature type="region of interest" description="Disordered" evidence="1">
    <location>
        <begin position="1"/>
        <end position="48"/>
    </location>
</feature>
<reference evidence="2" key="1">
    <citation type="submission" date="2020-05" db="UniProtKB">
        <authorList>
            <consortium name="EnsemblMetazoa"/>
        </authorList>
    </citation>
    <scope>IDENTIFICATION</scope>
    <source>
        <strain evidence="2">MAF</strain>
    </source>
</reference>
<protein>
    <submittedName>
        <fullName evidence="2">Uncharacterized protein</fullName>
    </submittedName>
</protein>
<feature type="compositionally biased region" description="Low complexity" evidence="1">
    <location>
        <begin position="29"/>
        <end position="42"/>
    </location>
</feature>
<organism evidence="2 3">
    <name type="scientific">Anopheles merus</name>
    <name type="common">Mosquito</name>
    <dbReference type="NCBI Taxonomy" id="30066"/>
    <lineage>
        <taxon>Eukaryota</taxon>
        <taxon>Metazoa</taxon>
        <taxon>Ecdysozoa</taxon>
        <taxon>Arthropoda</taxon>
        <taxon>Hexapoda</taxon>
        <taxon>Insecta</taxon>
        <taxon>Pterygota</taxon>
        <taxon>Neoptera</taxon>
        <taxon>Endopterygota</taxon>
        <taxon>Diptera</taxon>
        <taxon>Nematocera</taxon>
        <taxon>Culicoidea</taxon>
        <taxon>Culicidae</taxon>
        <taxon>Anophelinae</taxon>
        <taxon>Anopheles</taxon>
    </lineage>
</organism>
<dbReference type="VEuPathDB" id="VectorBase:AMEM010618"/>